<feature type="compositionally biased region" description="Low complexity" evidence="1">
    <location>
        <begin position="90"/>
        <end position="102"/>
    </location>
</feature>
<feature type="region of interest" description="Disordered" evidence="1">
    <location>
        <begin position="82"/>
        <end position="129"/>
    </location>
</feature>
<dbReference type="AlphaFoldDB" id="A0A5Q0LEU9"/>
<keyword evidence="3" id="KW-1185">Reference proteome</keyword>
<dbReference type="KEGG" id="sfy:GFH48_22490"/>
<sequence>MLRFRGTRGAEPPEEAPGVRVPEPVLGPFGGVDPERRSLLARSAGPAPPAVPETLTPAERLAFVPYGLFAVLFDEIAPIAGRIRRPPGRSPAGPGSAAGAPPRARRRRATSRPRTWCSTRMWWRGPSAG</sequence>
<gene>
    <name evidence="2" type="ORF">GFH48_22490</name>
</gene>
<organism evidence="2 3">
    <name type="scientific">Streptomyces fagopyri</name>
    <dbReference type="NCBI Taxonomy" id="2662397"/>
    <lineage>
        <taxon>Bacteria</taxon>
        <taxon>Bacillati</taxon>
        <taxon>Actinomycetota</taxon>
        <taxon>Actinomycetes</taxon>
        <taxon>Kitasatosporales</taxon>
        <taxon>Streptomycetaceae</taxon>
        <taxon>Streptomyces</taxon>
    </lineage>
</organism>
<accession>A0A5Q0LEU9</accession>
<name>A0A5Q0LEU9_9ACTN</name>
<dbReference type="EMBL" id="CP045643">
    <property type="protein sequence ID" value="QFZ75662.1"/>
    <property type="molecule type" value="Genomic_DNA"/>
</dbReference>
<evidence type="ECO:0000313" key="3">
    <source>
        <dbReference type="Proteomes" id="UP000326179"/>
    </source>
</evidence>
<proteinExistence type="predicted"/>
<evidence type="ECO:0000313" key="2">
    <source>
        <dbReference type="EMBL" id="QFZ75662.1"/>
    </source>
</evidence>
<protein>
    <submittedName>
        <fullName evidence="2">Uncharacterized protein</fullName>
    </submittedName>
</protein>
<evidence type="ECO:0000256" key="1">
    <source>
        <dbReference type="SAM" id="MobiDB-lite"/>
    </source>
</evidence>
<dbReference type="Proteomes" id="UP000326179">
    <property type="component" value="Chromosome"/>
</dbReference>
<dbReference type="RefSeq" id="WP_153289920.1">
    <property type="nucleotide sequence ID" value="NZ_CP045643.1"/>
</dbReference>
<feature type="region of interest" description="Disordered" evidence="1">
    <location>
        <begin position="1"/>
        <end position="34"/>
    </location>
</feature>
<reference evidence="2 3" key="1">
    <citation type="submission" date="2019-10" db="EMBL/GenBank/DDBJ databases">
        <title>A novel species.</title>
        <authorList>
            <person name="Gao J."/>
        </authorList>
    </citation>
    <scope>NUCLEOTIDE SEQUENCE [LARGE SCALE GENOMIC DNA]</scope>
    <source>
        <strain evidence="2 3">QMT-28</strain>
    </source>
</reference>